<protein>
    <recommendedName>
        <fullName evidence="2">histidine kinase</fullName>
        <ecNumber evidence="2">2.7.13.3</ecNumber>
    </recommendedName>
</protein>
<comment type="catalytic activity">
    <reaction evidence="1">
        <text>ATP + protein L-histidine = ADP + protein N-phospho-L-histidine.</text>
        <dbReference type="EC" id="2.7.13.3"/>
    </reaction>
</comment>
<gene>
    <name evidence="5" type="ORF">J2851_007113</name>
</gene>
<dbReference type="Gene3D" id="1.10.287.130">
    <property type="match status" value="1"/>
</dbReference>
<evidence type="ECO:0000259" key="4">
    <source>
        <dbReference type="PROSITE" id="PS50109"/>
    </source>
</evidence>
<evidence type="ECO:0000313" key="5">
    <source>
        <dbReference type="EMBL" id="MBP2297291.1"/>
    </source>
</evidence>
<dbReference type="EC" id="2.7.13.3" evidence="2"/>
<comment type="caution">
    <text evidence="5">The sequence shown here is derived from an EMBL/GenBank/DDBJ whole genome shotgun (WGS) entry which is preliminary data.</text>
</comment>
<dbReference type="RefSeq" id="WP_307421082.1">
    <property type="nucleotide sequence ID" value="NZ_JAGINP010000052.1"/>
</dbReference>
<feature type="domain" description="Histidine kinase" evidence="4">
    <location>
        <begin position="50"/>
        <end position="282"/>
    </location>
</feature>
<dbReference type="EMBL" id="JAGINP010000052">
    <property type="protein sequence ID" value="MBP2297291.1"/>
    <property type="molecule type" value="Genomic_DNA"/>
</dbReference>
<dbReference type="PRINTS" id="PR00344">
    <property type="entry name" value="BCTRLSENSOR"/>
</dbReference>
<accession>A0ABS4SXM0</accession>
<dbReference type="InterPro" id="IPR005467">
    <property type="entry name" value="His_kinase_dom"/>
</dbReference>
<dbReference type="GO" id="GO:0016301">
    <property type="term" value="F:kinase activity"/>
    <property type="evidence" value="ECO:0007669"/>
    <property type="project" value="UniProtKB-KW"/>
</dbReference>
<dbReference type="SUPFAM" id="SSF55874">
    <property type="entry name" value="ATPase domain of HSP90 chaperone/DNA topoisomerase II/histidine kinase"/>
    <property type="match status" value="1"/>
</dbReference>
<dbReference type="InterPro" id="IPR036890">
    <property type="entry name" value="HATPase_C_sf"/>
</dbReference>
<proteinExistence type="predicted"/>
<name>A0ABS4SXM0_9PROT</name>
<dbReference type="Proteomes" id="UP000781958">
    <property type="component" value="Unassembled WGS sequence"/>
</dbReference>
<evidence type="ECO:0000256" key="3">
    <source>
        <dbReference type="ARBA" id="ARBA00022553"/>
    </source>
</evidence>
<dbReference type="PANTHER" id="PTHR43065">
    <property type="entry name" value="SENSOR HISTIDINE KINASE"/>
    <property type="match status" value="1"/>
</dbReference>
<dbReference type="InterPro" id="IPR003594">
    <property type="entry name" value="HATPase_dom"/>
</dbReference>
<evidence type="ECO:0000256" key="1">
    <source>
        <dbReference type="ARBA" id="ARBA00000085"/>
    </source>
</evidence>
<dbReference type="Gene3D" id="3.30.565.10">
    <property type="entry name" value="Histidine kinase-like ATPase, C-terminal domain"/>
    <property type="match status" value="1"/>
</dbReference>
<dbReference type="CDD" id="cd00082">
    <property type="entry name" value="HisKA"/>
    <property type="match status" value="1"/>
</dbReference>
<keyword evidence="6" id="KW-1185">Reference proteome</keyword>
<reference evidence="5 6" key="1">
    <citation type="submission" date="2021-03" db="EMBL/GenBank/DDBJ databases">
        <title>Genomic Encyclopedia of Type Strains, Phase III (KMG-III): the genomes of soil and plant-associated and newly described type strains.</title>
        <authorList>
            <person name="Whitman W."/>
        </authorList>
    </citation>
    <scope>NUCLEOTIDE SEQUENCE [LARGE SCALE GENOMIC DNA]</scope>
    <source>
        <strain evidence="5 6">IMMIB AFH-6</strain>
    </source>
</reference>
<dbReference type="Pfam" id="PF02518">
    <property type="entry name" value="HATPase_c"/>
    <property type="match status" value="1"/>
</dbReference>
<keyword evidence="5" id="KW-0808">Transferase</keyword>
<dbReference type="PROSITE" id="PS50109">
    <property type="entry name" value="HIS_KIN"/>
    <property type="match status" value="1"/>
</dbReference>
<keyword evidence="5" id="KW-0418">Kinase</keyword>
<evidence type="ECO:0000256" key="2">
    <source>
        <dbReference type="ARBA" id="ARBA00012438"/>
    </source>
</evidence>
<keyword evidence="3" id="KW-0597">Phosphoprotein</keyword>
<dbReference type="InterPro" id="IPR004358">
    <property type="entry name" value="Sig_transdc_His_kin-like_C"/>
</dbReference>
<dbReference type="SMART" id="SM00387">
    <property type="entry name" value="HATPase_c"/>
    <property type="match status" value="1"/>
</dbReference>
<organism evidence="5 6">
    <name type="scientific">Azospirillum rugosum</name>
    <dbReference type="NCBI Taxonomy" id="416170"/>
    <lineage>
        <taxon>Bacteria</taxon>
        <taxon>Pseudomonadati</taxon>
        <taxon>Pseudomonadota</taxon>
        <taxon>Alphaproteobacteria</taxon>
        <taxon>Rhodospirillales</taxon>
        <taxon>Azospirillaceae</taxon>
        <taxon>Azospirillum</taxon>
    </lineage>
</organism>
<evidence type="ECO:0000313" key="6">
    <source>
        <dbReference type="Proteomes" id="UP000781958"/>
    </source>
</evidence>
<dbReference type="InterPro" id="IPR003661">
    <property type="entry name" value="HisK_dim/P_dom"/>
</dbReference>
<sequence>MQNHLSLKATADSLRTTLEQVRAAHSRLEETQQHLIQTEKMAALGLLVSGVAHEINTPVGVALTAVSHLTGLVEALSSQFHAGAIRKSDLARFLENAREGCSLLTTNIVRTANLIQSFKQVVVDRAGSERRRFDLKDYLGDALLGLDSLLREGGHSLSVRCPSGISLDSHPGPLSEVLSILVRNTADHAFGPGQNGQVSVTALPLGGDGVELRVADDGKGIAPDHLPKLFDPFFTTRRGIDYPGLGLYIAFNLVTQVLQGTIEVESAPNSGATFILRLPSATSDVFGARAPLEASIP</sequence>